<feature type="transmembrane region" description="Helical" evidence="5">
    <location>
        <begin position="27"/>
        <end position="53"/>
    </location>
</feature>
<feature type="transmembrane region" description="Helical" evidence="5">
    <location>
        <begin position="65"/>
        <end position="85"/>
    </location>
</feature>
<reference evidence="7" key="2">
    <citation type="submission" date="2020-09" db="EMBL/GenBank/DDBJ databases">
        <authorList>
            <person name="Sun Q."/>
            <person name="Kim S."/>
        </authorList>
    </citation>
    <scope>NUCLEOTIDE SEQUENCE</scope>
    <source>
        <strain evidence="7">KCTC 23732</strain>
    </source>
</reference>
<accession>A0A918JN30</accession>
<keyword evidence="7" id="KW-0813">Transport</keyword>
<feature type="transmembrane region" description="Helical" evidence="5">
    <location>
        <begin position="117"/>
        <end position="137"/>
    </location>
</feature>
<feature type="transmembrane region" description="Helical" evidence="5">
    <location>
        <begin position="178"/>
        <end position="200"/>
    </location>
</feature>
<feature type="transmembrane region" description="Helical" evidence="5">
    <location>
        <begin position="149"/>
        <end position="172"/>
    </location>
</feature>
<dbReference type="Pfam" id="PF07690">
    <property type="entry name" value="MFS_1"/>
    <property type="match status" value="1"/>
</dbReference>
<keyword evidence="4 5" id="KW-0472">Membrane</keyword>
<feature type="domain" description="Major facilitator superfamily (MFS) profile" evidence="6">
    <location>
        <begin position="26"/>
        <end position="442"/>
    </location>
</feature>
<dbReference type="Proteomes" id="UP000608345">
    <property type="component" value="Unassembled WGS sequence"/>
</dbReference>
<dbReference type="InterPro" id="IPR036259">
    <property type="entry name" value="MFS_trans_sf"/>
</dbReference>
<evidence type="ECO:0000256" key="1">
    <source>
        <dbReference type="ARBA" id="ARBA00004141"/>
    </source>
</evidence>
<feature type="transmembrane region" description="Helical" evidence="5">
    <location>
        <begin position="323"/>
        <end position="341"/>
    </location>
</feature>
<dbReference type="InterPro" id="IPR011701">
    <property type="entry name" value="MFS"/>
</dbReference>
<evidence type="ECO:0000256" key="3">
    <source>
        <dbReference type="ARBA" id="ARBA00022989"/>
    </source>
</evidence>
<dbReference type="PANTHER" id="PTHR23508:SF10">
    <property type="entry name" value="CARBOXYLIC ACID TRANSPORTER PROTEIN HOMOLOG"/>
    <property type="match status" value="1"/>
</dbReference>
<gene>
    <name evidence="7" type="ORF">GCM10011450_13640</name>
</gene>
<keyword evidence="3 5" id="KW-1133">Transmembrane helix</keyword>
<protein>
    <submittedName>
        <fullName evidence="7">Sugar transporter</fullName>
    </submittedName>
</protein>
<keyword evidence="8" id="KW-1185">Reference proteome</keyword>
<dbReference type="SUPFAM" id="SSF103473">
    <property type="entry name" value="MFS general substrate transporter"/>
    <property type="match status" value="1"/>
</dbReference>
<feature type="transmembrane region" description="Helical" evidence="5">
    <location>
        <begin position="347"/>
        <end position="376"/>
    </location>
</feature>
<dbReference type="PROSITE" id="PS50850">
    <property type="entry name" value="MFS"/>
    <property type="match status" value="1"/>
</dbReference>
<evidence type="ECO:0000256" key="2">
    <source>
        <dbReference type="ARBA" id="ARBA00022692"/>
    </source>
</evidence>
<evidence type="ECO:0000259" key="6">
    <source>
        <dbReference type="PROSITE" id="PS50850"/>
    </source>
</evidence>
<feature type="transmembrane region" description="Helical" evidence="5">
    <location>
        <begin position="414"/>
        <end position="435"/>
    </location>
</feature>
<evidence type="ECO:0000256" key="5">
    <source>
        <dbReference type="SAM" id="Phobius"/>
    </source>
</evidence>
<name>A0A918JN30_9BURK</name>
<keyword evidence="7" id="KW-0762">Sugar transport</keyword>
<dbReference type="RefSeq" id="WP_189384738.1">
    <property type="nucleotide sequence ID" value="NZ_BAABFY010000053.1"/>
</dbReference>
<comment type="subcellular location">
    <subcellularLocation>
        <location evidence="1">Membrane</location>
        <topology evidence="1">Multi-pass membrane protein</topology>
    </subcellularLocation>
</comment>
<feature type="transmembrane region" description="Helical" evidence="5">
    <location>
        <begin position="253"/>
        <end position="275"/>
    </location>
</feature>
<keyword evidence="2 5" id="KW-0812">Transmembrane</keyword>
<feature type="transmembrane region" description="Helical" evidence="5">
    <location>
        <begin position="388"/>
        <end position="408"/>
    </location>
</feature>
<evidence type="ECO:0000313" key="8">
    <source>
        <dbReference type="Proteomes" id="UP000608345"/>
    </source>
</evidence>
<dbReference type="Gene3D" id="1.20.1250.20">
    <property type="entry name" value="MFS general substrate transporter like domains"/>
    <property type="match status" value="1"/>
</dbReference>
<dbReference type="InterPro" id="IPR020846">
    <property type="entry name" value="MFS_dom"/>
</dbReference>
<dbReference type="GO" id="GO:0005886">
    <property type="term" value="C:plasma membrane"/>
    <property type="evidence" value="ECO:0007669"/>
    <property type="project" value="TreeGrafter"/>
</dbReference>
<dbReference type="EMBL" id="BMYS01000007">
    <property type="protein sequence ID" value="GGW84889.1"/>
    <property type="molecule type" value="Genomic_DNA"/>
</dbReference>
<reference evidence="7" key="1">
    <citation type="journal article" date="2014" name="Int. J. Syst. Evol. Microbiol.">
        <title>Complete genome sequence of Corynebacterium casei LMG S-19264T (=DSM 44701T), isolated from a smear-ripened cheese.</title>
        <authorList>
            <consortium name="US DOE Joint Genome Institute (JGI-PGF)"/>
            <person name="Walter F."/>
            <person name="Albersmeier A."/>
            <person name="Kalinowski J."/>
            <person name="Ruckert C."/>
        </authorList>
    </citation>
    <scope>NUCLEOTIDE SEQUENCE</scope>
    <source>
        <strain evidence="7">KCTC 23732</strain>
    </source>
</reference>
<dbReference type="CDD" id="cd17365">
    <property type="entry name" value="MFS_PcaK_like"/>
    <property type="match status" value="1"/>
</dbReference>
<comment type="caution">
    <text evidence="7">The sequence shown here is derived from an EMBL/GenBank/DDBJ whole genome shotgun (WGS) entry which is preliminary data.</text>
</comment>
<organism evidence="7 8">
    <name type="scientific">Advenella faeciporci</name>
    <dbReference type="NCBI Taxonomy" id="797535"/>
    <lineage>
        <taxon>Bacteria</taxon>
        <taxon>Pseudomonadati</taxon>
        <taxon>Pseudomonadota</taxon>
        <taxon>Betaproteobacteria</taxon>
        <taxon>Burkholderiales</taxon>
        <taxon>Alcaligenaceae</taxon>
    </lineage>
</organism>
<evidence type="ECO:0000256" key="4">
    <source>
        <dbReference type="ARBA" id="ARBA00023136"/>
    </source>
</evidence>
<dbReference type="PANTHER" id="PTHR23508">
    <property type="entry name" value="CARBOXYLIC ACID TRANSPORTER PROTEIN HOMOLOG"/>
    <property type="match status" value="1"/>
</dbReference>
<dbReference type="AlphaFoldDB" id="A0A918JN30"/>
<feature type="transmembrane region" description="Helical" evidence="5">
    <location>
        <begin position="92"/>
        <end position="111"/>
    </location>
</feature>
<evidence type="ECO:0000313" key="7">
    <source>
        <dbReference type="EMBL" id="GGW84889.1"/>
    </source>
</evidence>
<feature type="transmembrane region" description="Helical" evidence="5">
    <location>
        <begin position="295"/>
        <end position="311"/>
    </location>
</feature>
<sequence>MSNTPQSLSVQKALDDAPISRYQWKTILLCFLIVATDGLDTAAIGFIAPAIIADWGLSRPQLTPLFISGLIGLTLGAIIFGPLADRLGRKKILIFSVFFFGLMSLLSAFSPNMETLALLRFLTGIGLGGAMPTAITMTSEFLPARRRSALVTLMFCGFTLGSALGGVLTAQLLHLVDWHGILVLGGVLPLALVIVLYFFLDESPRYRVSKNEPAQNIAAFMGKITGKAYPNTVFHLDEIKTGKSAVTALFQPGLFMVTAVLWLAFFMSFLIIYLFSSWVPTLLGSIGVELSKASWITAAFQIGGTLGAIYLGSLMDRRNPYKVLITSYVLGAGFIALIGFSTSNIPLLVLGIFGAGVGISGAQVGFNSLSAILYPTECRATGVSWANAAGRCGAIFGAFAGGTMISWGYEFTTIFKALAFPALITASCILVLYMFSLAKQKRASQKAPINATPANVS</sequence>
<proteinExistence type="predicted"/>
<dbReference type="GO" id="GO:0046943">
    <property type="term" value="F:carboxylic acid transmembrane transporter activity"/>
    <property type="evidence" value="ECO:0007669"/>
    <property type="project" value="TreeGrafter"/>
</dbReference>